<evidence type="ECO:0000313" key="5">
    <source>
        <dbReference type="Proteomes" id="UP000199515"/>
    </source>
</evidence>
<evidence type="ECO:0000259" key="3">
    <source>
        <dbReference type="Pfam" id="PF00881"/>
    </source>
</evidence>
<dbReference type="STRING" id="589385.SAMN05421504_10517"/>
<dbReference type="CDD" id="cd02062">
    <property type="entry name" value="Nitro_FMN_reductase"/>
    <property type="match status" value="1"/>
</dbReference>
<dbReference type="AlphaFoldDB" id="A0A1H3IJV6"/>
<dbReference type="Gene3D" id="3.40.109.10">
    <property type="entry name" value="NADH Oxidase"/>
    <property type="match status" value="1"/>
</dbReference>
<accession>A0A1H3IJV6</accession>
<feature type="domain" description="Nitroreductase" evidence="3">
    <location>
        <begin position="7"/>
        <end position="61"/>
    </location>
</feature>
<name>A0A1H3IJV6_9PSEU</name>
<protein>
    <submittedName>
        <fullName evidence="4">Nitroreductase</fullName>
    </submittedName>
</protein>
<proteinExistence type="inferred from homology"/>
<dbReference type="GO" id="GO:0016491">
    <property type="term" value="F:oxidoreductase activity"/>
    <property type="evidence" value="ECO:0007669"/>
    <property type="project" value="UniProtKB-KW"/>
</dbReference>
<organism evidence="4 5">
    <name type="scientific">Amycolatopsis xylanica</name>
    <dbReference type="NCBI Taxonomy" id="589385"/>
    <lineage>
        <taxon>Bacteria</taxon>
        <taxon>Bacillati</taxon>
        <taxon>Actinomycetota</taxon>
        <taxon>Actinomycetes</taxon>
        <taxon>Pseudonocardiales</taxon>
        <taxon>Pseudonocardiaceae</taxon>
        <taxon>Amycolatopsis</taxon>
    </lineage>
</organism>
<dbReference type="EMBL" id="FNON01000005">
    <property type="protein sequence ID" value="SDY27952.1"/>
    <property type="molecule type" value="Genomic_DNA"/>
</dbReference>
<evidence type="ECO:0000313" key="4">
    <source>
        <dbReference type="EMBL" id="SDY27952.1"/>
    </source>
</evidence>
<keyword evidence="2" id="KW-0560">Oxidoreductase</keyword>
<dbReference type="InterPro" id="IPR000415">
    <property type="entry name" value="Nitroreductase-like"/>
</dbReference>
<sequence length="194" mass="21838">MEFQDVVRRRRMVREFTDEPVSDESLQRILRNALRGPSAGFSQGQGFLVLQGDELKRFWEYGAAWTHETVKTAPVVIIPLSVKNVYLDRYAREDKGWTDRDEARWPVPFWDIDTGMATLLILQTVVDEGLGAVYTGIGPEAVKKLRADFGVPEDHEPIGVVALGHAAETEASPGSSVRKVARRAFDDVVRFGHW</sequence>
<feature type="domain" description="Nitroreductase" evidence="3">
    <location>
        <begin position="65"/>
        <end position="165"/>
    </location>
</feature>
<comment type="similarity">
    <text evidence="1">Belongs to the nitroreductase family.</text>
</comment>
<dbReference type="SUPFAM" id="SSF55469">
    <property type="entry name" value="FMN-dependent nitroreductase-like"/>
    <property type="match status" value="1"/>
</dbReference>
<keyword evidence="5" id="KW-1185">Reference proteome</keyword>
<dbReference type="Pfam" id="PF00881">
    <property type="entry name" value="Nitroreductase"/>
    <property type="match status" value="2"/>
</dbReference>
<dbReference type="PANTHER" id="PTHR43673">
    <property type="entry name" value="NAD(P)H NITROREDUCTASE YDGI-RELATED"/>
    <property type="match status" value="1"/>
</dbReference>
<gene>
    <name evidence="4" type="ORF">SAMN05421504_10517</name>
</gene>
<dbReference type="OrthoDB" id="3358989at2"/>
<dbReference type="InterPro" id="IPR029479">
    <property type="entry name" value="Nitroreductase"/>
</dbReference>
<dbReference type="PANTHER" id="PTHR43673:SF10">
    <property type="entry name" value="NADH DEHYDROGENASE_NAD(P)H NITROREDUCTASE XCC3605-RELATED"/>
    <property type="match status" value="1"/>
</dbReference>
<dbReference type="RefSeq" id="WP_091292050.1">
    <property type="nucleotide sequence ID" value="NZ_FNON01000005.1"/>
</dbReference>
<reference evidence="4 5" key="1">
    <citation type="submission" date="2016-10" db="EMBL/GenBank/DDBJ databases">
        <authorList>
            <person name="de Groot N.N."/>
        </authorList>
    </citation>
    <scope>NUCLEOTIDE SEQUENCE [LARGE SCALE GENOMIC DNA]</scope>
    <source>
        <strain evidence="4 5">CPCC 202699</strain>
    </source>
</reference>
<dbReference type="Proteomes" id="UP000199515">
    <property type="component" value="Unassembled WGS sequence"/>
</dbReference>
<evidence type="ECO:0000256" key="2">
    <source>
        <dbReference type="ARBA" id="ARBA00023002"/>
    </source>
</evidence>
<evidence type="ECO:0000256" key="1">
    <source>
        <dbReference type="ARBA" id="ARBA00007118"/>
    </source>
</evidence>